<gene>
    <name evidence="3" type="ORF">GHK48_10185</name>
</gene>
<keyword evidence="3" id="KW-0012">Acyltransferase</keyword>
<keyword evidence="1" id="KW-0812">Transmembrane</keyword>
<dbReference type="Pfam" id="PF01757">
    <property type="entry name" value="Acyl_transf_3"/>
    <property type="match status" value="1"/>
</dbReference>
<feature type="transmembrane region" description="Helical" evidence="1">
    <location>
        <begin position="152"/>
        <end position="170"/>
    </location>
</feature>
<keyword evidence="1" id="KW-1133">Transmembrane helix</keyword>
<proteinExistence type="predicted"/>
<dbReference type="Proteomes" id="UP000466694">
    <property type="component" value="Unassembled WGS sequence"/>
</dbReference>
<dbReference type="InterPro" id="IPR050879">
    <property type="entry name" value="Acyltransferase_3"/>
</dbReference>
<dbReference type="PANTHER" id="PTHR23028:SF53">
    <property type="entry name" value="ACYL_TRANSF_3 DOMAIN-CONTAINING PROTEIN"/>
    <property type="match status" value="1"/>
</dbReference>
<evidence type="ECO:0000313" key="4">
    <source>
        <dbReference type="Proteomes" id="UP000466694"/>
    </source>
</evidence>
<dbReference type="AlphaFoldDB" id="A0A844A697"/>
<reference evidence="3 4" key="1">
    <citation type="journal article" date="2013" name="Genome Biol.">
        <title>Comparative genomics of the core and accessory genomes of 48 Sinorhizobium strains comprising five genospecies.</title>
        <authorList>
            <person name="Sugawara M."/>
            <person name="Epstein B."/>
            <person name="Badgley B.D."/>
            <person name="Unno T."/>
            <person name="Xu L."/>
            <person name="Reese J."/>
            <person name="Gyaneshwar P."/>
            <person name="Denny R."/>
            <person name="Mudge J."/>
            <person name="Bharti A.K."/>
            <person name="Farmer A.D."/>
            <person name="May G.D."/>
            <person name="Woodward J.E."/>
            <person name="Medigue C."/>
            <person name="Vallenet D."/>
            <person name="Lajus A."/>
            <person name="Rouy Z."/>
            <person name="Martinez-Vaz B."/>
            <person name="Tiffin P."/>
            <person name="Young N.D."/>
            <person name="Sadowsky M.J."/>
        </authorList>
    </citation>
    <scope>NUCLEOTIDE SEQUENCE [LARGE SCALE GENOMIC DNA]</scope>
    <source>
        <strain evidence="3 4">USDA205</strain>
    </source>
</reference>
<sequence length="336" mass="37618">MQYNPALDGLRAIAVLAVVAFHCRLPFTGGGSIGVDLFFVLSGYLITSILRSEVMETGTVSLSRFYWRRALRLWPPLLLMLAAYAAVAPTLFPARDAIVDTAIAATYLTDYAMAFWHEPLMLGHTWSLSVEEHFYLIWPLVILATRTLSQRALARFLIVAFVAATAWRVADALIWQDWYRTYYRFDTRMSGLMLGGLIAVMHWRPKPETAAIIGRLATYVLAVGFLIAPFRSPAFIAWGGIIVDLAAGGLILSVVSTEGTRLHRILTLRPLVYLGVISYSVYLWHYPLSRLLRYELPSGLTFLVVAGFAIVVAALSYEFIEKPLKTVRRRQAEVAI</sequence>
<dbReference type="RefSeq" id="WP_060563276.1">
    <property type="nucleotide sequence ID" value="NZ_BJNI01000005.1"/>
</dbReference>
<accession>A0A844A697</accession>
<organism evidence="3 4">
    <name type="scientific">Rhizobium fredii</name>
    <name type="common">Sinorhizobium fredii</name>
    <dbReference type="NCBI Taxonomy" id="380"/>
    <lineage>
        <taxon>Bacteria</taxon>
        <taxon>Pseudomonadati</taxon>
        <taxon>Pseudomonadota</taxon>
        <taxon>Alphaproteobacteria</taxon>
        <taxon>Hyphomicrobiales</taxon>
        <taxon>Rhizobiaceae</taxon>
        <taxon>Sinorhizobium/Ensifer group</taxon>
        <taxon>Sinorhizobium</taxon>
    </lineage>
</organism>
<dbReference type="GO" id="GO:0009103">
    <property type="term" value="P:lipopolysaccharide biosynthetic process"/>
    <property type="evidence" value="ECO:0007669"/>
    <property type="project" value="TreeGrafter"/>
</dbReference>
<evidence type="ECO:0000259" key="2">
    <source>
        <dbReference type="Pfam" id="PF01757"/>
    </source>
</evidence>
<protein>
    <submittedName>
        <fullName evidence="3">Acyltransferase family protein</fullName>
    </submittedName>
</protein>
<name>A0A844A697_RHIFR</name>
<feature type="transmembrane region" description="Helical" evidence="1">
    <location>
        <begin position="267"/>
        <end position="287"/>
    </location>
</feature>
<comment type="caution">
    <text evidence="3">The sequence shown here is derived from an EMBL/GenBank/DDBJ whole genome shotgun (WGS) entry which is preliminary data.</text>
</comment>
<dbReference type="GO" id="GO:0016747">
    <property type="term" value="F:acyltransferase activity, transferring groups other than amino-acyl groups"/>
    <property type="evidence" value="ECO:0007669"/>
    <property type="project" value="InterPro"/>
</dbReference>
<keyword evidence="1" id="KW-0472">Membrane</keyword>
<evidence type="ECO:0000313" key="3">
    <source>
        <dbReference type="EMBL" id="MQX08644.1"/>
    </source>
</evidence>
<dbReference type="GO" id="GO:0016020">
    <property type="term" value="C:membrane"/>
    <property type="evidence" value="ECO:0007669"/>
    <property type="project" value="TreeGrafter"/>
</dbReference>
<dbReference type="InterPro" id="IPR002656">
    <property type="entry name" value="Acyl_transf_3_dom"/>
</dbReference>
<feature type="transmembrane region" description="Helical" evidence="1">
    <location>
        <begin position="71"/>
        <end position="92"/>
    </location>
</feature>
<feature type="domain" description="Acyltransferase 3" evidence="2">
    <location>
        <begin position="5"/>
        <end position="314"/>
    </location>
</feature>
<keyword evidence="3" id="KW-0808">Transferase</keyword>
<feature type="transmembrane region" description="Helical" evidence="1">
    <location>
        <begin position="33"/>
        <end position="50"/>
    </location>
</feature>
<feature type="transmembrane region" description="Helical" evidence="1">
    <location>
        <begin position="236"/>
        <end position="255"/>
    </location>
</feature>
<dbReference type="PANTHER" id="PTHR23028">
    <property type="entry name" value="ACETYLTRANSFERASE"/>
    <property type="match status" value="1"/>
</dbReference>
<dbReference type="EMBL" id="WISZ01000084">
    <property type="protein sequence ID" value="MQX08644.1"/>
    <property type="molecule type" value="Genomic_DNA"/>
</dbReference>
<evidence type="ECO:0000256" key="1">
    <source>
        <dbReference type="SAM" id="Phobius"/>
    </source>
</evidence>
<feature type="transmembrane region" description="Helical" evidence="1">
    <location>
        <begin position="299"/>
        <end position="320"/>
    </location>
</feature>
<feature type="transmembrane region" description="Helical" evidence="1">
    <location>
        <begin position="212"/>
        <end position="230"/>
    </location>
</feature>